<sequence>MFPVVLGFCSCQHLSHLSVHSLECRGPHPFPRLAAHNCLETRGFCQPQYLHSLHLRALHFQQRVCPSLVKPVAHMPVAASLLNVKLTVHLPMFDTQAAYQSSFQEQFQMRISSKLPRLRKP</sequence>
<organism evidence="1">
    <name type="scientific">Arundo donax</name>
    <name type="common">Giant reed</name>
    <name type="synonym">Donax arundinaceus</name>
    <dbReference type="NCBI Taxonomy" id="35708"/>
    <lineage>
        <taxon>Eukaryota</taxon>
        <taxon>Viridiplantae</taxon>
        <taxon>Streptophyta</taxon>
        <taxon>Embryophyta</taxon>
        <taxon>Tracheophyta</taxon>
        <taxon>Spermatophyta</taxon>
        <taxon>Magnoliopsida</taxon>
        <taxon>Liliopsida</taxon>
        <taxon>Poales</taxon>
        <taxon>Poaceae</taxon>
        <taxon>PACMAD clade</taxon>
        <taxon>Arundinoideae</taxon>
        <taxon>Arundineae</taxon>
        <taxon>Arundo</taxon>
    </lineage>
</organism>
<reference evidence="1" key="2">
    <citation type="journal article" date="2015" name="Data Brief">
        <title>Shoot transcriptome of the giant reed, Arundo donax.</title>
        <authorList>
            <person name="Barrero R.A."/>
            <person name="Guerrero F.D."/>
            <person name="Moolhuijzen P."/>
            <person name="Goolsby J.A."/>
            <person name="Tidwell J."/>
            <person name="Bellgard S.E."/>
            <person name="Bellgard M.I."/>
        </authorList>
    </citation>
    <scope>NUCLEOTIDE SEQUENCE</scope>
    <source>
        <tissue evidence="1">Shoot tissue taken approximately 20 cm above the soil surface</tissue>
    </source>
</reference>
<protein>
    <submittedName>
        <fullName evidence="1">AP-1 complex subunit gamma-2, putative</fullName>
    </submittedName>
</protein>
<dbReference type="EMBL" id="GBRH01223042">
    <property type="protein sequence ID" value="JAD74853.1"/>
    <property type="molecule type" value="Transcribed_RNA"/>
</dbReference>
<evidence type="ECO:0000313" key="1">
    <source>
        <dbReference type="EMBL" id="JAD74853.1"/>
    </source>
</evidence>
<proteinExistence type="predicted"/>
<reference evidence="1" key="1">
    <citation type="submission" date="2014-09" db="EMBL/GenBank/DDBJ databases">
        <authorList>
            <person name="Magalhaes I.L.F."/>
            <person name="Oliveira U."/>
            <person name="Santos F.R."/>
            <person name="Vidigal T.H.D.A."/>
            <person name="Brescovit A.D."/>
            <person name="Santos A.J."/>
        </authorList>
    </citation>
    <scope>NUCLEOTIDE SEQUENCE</scope>
    <source>
        <tissue evidence="1">Shoot tissue taken approximately 20 cm above the soil surface</tissue>
    </source>
</reference>
<accession>A0A0A9CK65</accession>
<dbReference type="AlphaFoldDB" id="A0A0A9CK65"/>
<name>A0A0A9CK65_ARUDO</name>